<accession>A0A9P1NGS5</accession>
<dbReference type="Pfam" id="PF01381">
    <property type="entry name" value="HTH_3"/>
    <property type="match status" value="1"/>
</dbReference>
<feature type="domain" description="HTH cro/C1-type" evidence="2">
    <location>
        <begin position="6"/>
        <end position="60"/>
    </location>
</feature>
<evidence type="ECO:0000256" key="1">
    <source>
        <dbReference type="ARBA" id="ARBA00023125"/>
    </source>
</evidence>
<evidence type="ECO:0000313" key="4">
    <source>
        <dbReference type="Proteomes" id="UP000006562"/>
    </source>
</evidence>
<proteinExistence type="predicted"/>
<keyword evidence="4" id="KW-1185">Reference proteome</keyword>
<gene>
    <name evidence="3" type="primary">ygzD</name>
    <name evidence="3" type="ordered locus">BAMF_0986</name>
</gene>
<dbReference type="PROSITE" id="PS50943">
    <property type="entry name" value="HTH_CROC1"/>
    <property type="match status" value="1"/>
</dbReference>
<dbReference type="PANTHER" id="PTHR46558:SF6">
    <property type="entry name" value="TRANSCRIPTIONAL REGULATOR, PBSX FAMILY"/>
    <property type="match status" value="1"/>
</dbReference>
<evidence type="ECO:0000259" key="2">
    <source>
        <dbReference type="PROSITE" id="PS50943"/>
    </source>
</evidence>
<dbReference type="EMBL" id="FN597644">
    <property type="protein sequence ID" value="CBI42112.1"/>
    <property type="molecule type" value="Genomic_DNA"/>
</dbReference>
<dbReference type="GO" id="GO:0003677">
    <property type="term" value="F:DNA binding"/>
    <property type="evidence" value="ECO:0007669"/>
    <property type="project" value="UniProtKB-KW"/>
</dbReference>
<dbReference type="Gene3D" id="1.10.260.40">
    <property type="entry name" value="lambda repressor-like DNA-binding domains"/>
    <property type="match status" value="1"/>
</dbReference>
<evidence type="ECO:0000313" key="3">
    <source>
        <dbReference type="EMBL" id="CBI42112.1"/>
    </source>
</evidence>
<keyword evidence="1" id="KW-0238">DNA-binding</keyword>
<dbReference type="PANTHER" id="PTHR46558">
    <property type="entry name" value="TRACRIPTIONAL REGULATORY PROTEIN-RELATED-RELATED"/>
    <property type="match status" value="1"/>
</dbReference>
<dbReference type="AlphaFoldDB" id="A0A9P1NGS5"/>
<dbReference type="InterPro" id="IPR010982">
    <property type="entry name" value="Lambda_DNA-bd_dom_sf"/>
</dbReference>
<name>A0A9P1NGS5_BACAS</name>
<dbReference type="SUPFAM" id="SSF47413">
    <property type="entry name" value="lambda repressor-like DNA-binding domains"/>
    <property type="match status" value="1"/>
</dbReference>
<organism evidence="3 4">
    <name type="scientific">Bacillus amyloliquefaciens (strain ATCC 23350 / DSM 7 / BCRC 11601 / CCUG 28519 / NBRC 15535 / NRRL B-14393 / F)</name>
    <dbReference type="NCBI Taxonomy" id="692420"/>
    <lineage>
        <taxon>Bacteria</taxon>
        <taxon>Bacillati</taxon>
        <taxon>Bacillota</taxon>
        <taxon>Bacilli</taxon>
        <taxon>Bacillales</taxon>
        <taxon>Bacillaceae</taxon>
        <taxon>Bacillus</taxon>
        <taxon>Bacillus amyloliquefaciens group</taxon>
    </lineage>
</organism>
<protein>
    <submittedName>
        <fullName evidence="3">HTH-type transcriptional regulator</fullName>
    </submittedName>
</protein>
<dbReference type="KEGG" id="bao:BAMF_0986"/>
<reference evidence="3 4" key="1">
    <citation type="journal article" date="2011" name="Int. J. Syst. Evol. Microbiol.">
        <title>Relationship of Bacillus amyloliquefaciens clades associated with strains DSM 7T and FZB42T: a proposal for Bacillus amyloliquefaciens subsp. amyloliquefaciens subsp. nov. and Bacillus amyloliquefaciens subsp. plantarum subsp. nov. based on complete genome sequence comparisons.</title>
        <authorList>
            <person name="Borriss R."/>
            <person name="Chen X.H."/>
            <person name="Rueckert C."/>
            <person name="Blom J."/>
            <person name="Becker A."/>
            <person name="Baumgarth B."/>
            <person name="Fan B."/>
            <person name="Pukall R."/>
            <person name="Schumann P."/>
            <person name="Sproer C."/>
            <person name="Junge H."/>
            <person name="Vater J."/>
            <person name="Puhler A."/>
            <person name="Klenk H.P."/>
        </authorList>
    </citation>
    <scope>NUCLEOTIDE SEQUENCE [LARGE SCALE GENOMIC DNA]</scope>
    <source>
        <strain evidence="4">DSM 7</strain>
    </source>
</reference>
<dbReference type="SMART" id="SM00530">
    <property type="entry name" value="HTH_XRE"/>
    <property type="match status" value="1"/>
</dbReference>
<dbReference type="InterPro" id="IPR001387">
    <property type="entry name" value="Cro/C1-type_HTH"/>
</dbReference>
<sequence length="68" mass="7799">MMKNKVKELRARYGYSQETLGKEAGATRQTIAAIEKGDYVPSLLLALNICRAFSLTMEEVFWLEEEKK</sequence>
<dbReference type="Proteomes" id="UP000006562">
    <property type="component" value="Chromosome"/>
</dbReference>
<reference evidence="4" key="2">
    <citation type="journal article" date="2011" name="J. Biotechnol.">
        <title>Genome sequence of B. amyloliquefaciens type strain DSM7(T) reveals differences to plant-associated B. amyloliquefaciens FZB42.</title>
        <authorList>
            <person name="Ruckert C."/>
            <person name="Blom J."/>
            <person name="Chen X."/>
            <person name="Reva O."/>
            <person name="Borriss R."/>
        </authorList>
    </citation>
    <scope>NUCLEOTIDE SEQUENCE [LARGE SCALE GENOMIC DNA]</scope>
    <source>
        <strain evidence="4">DSM 7</strain>
    </source>
</reference>
<dbReference type="CDD" id="cd00093">
    <property type="entry name" value="HTH_XRE"/>
    <property type="match status" value="1"/>
</dbReference>